<geneLocation type="plasmid" evidence="2">
    <name>pNC500</name>
</geneLocation>
<feature type="domain" description="Primase C-terminal 1" evidence="1">
    <location>
        <begin position="180"/>
        <end position="245"/>
    </location>
</feature>
<evidence type="ECO:0000259" key="1">
    <source>
        <dbReference type="Pfam" id="PF08708"/>
    </source>
</evidence>
<dbReference type="InterPro" id="IPR004322">
    <property type="entry name" value="Plasmid_replicase_bac"/>
</dbReference>
<dbReference type="Gene3D" id="1.10.340.50">
    <property type="match status" value="1"/>
</dbReference>
<accession>A2A141</accession>
<proteinExistence type="predicted"/>
<dbReference type="Pfam" id="PF03090">
    <property type="entry name" value="Replicase"/>
    <property type="match status" value="1"/>
</dbReference>
<dbReference type="AlphaFoldDB" id="A2A141"/>
<keyword evidence="2" id="KW-0614">Plasmid</keyword>
<evidence type="ECO:0000313" key="2">
    <source>
        <dbReference type="EMBL" id="BAF45389.1"/>
    </source>
</evidence>
<dbReference type="Pfam" id="PF08708">
    <property type="entry name" value="PriCT_1"/>
    <property type="match status" value="1"/>
</dbReference>
<protein>
    <submittedName>
        <fullName evidence="2">Replication protein RepA</fullName>
    </submittedName>
</protein>
<dbReference type="RefSeq" id="WP_011827596.1">
    <property type="nucleotide sequence ID" value="NC_008823.1"/>
</dbReference>
<dbReference type="InterPro" id="IPR014820">
    <property type="entry name" value="PriCT_1"/>
</dbReference>
<dbReference type="EMBL" id="AB266604">
    <property type="protein sequence ID" value="BAF45389.1"/>
    <property type="molecule type" value="Genomic_DNA"/>
</dbReference>
<name>A2A141_RHORH</name>
<sequence>MTSPGSVLTPEQWGRDVLLPHRPHATNHLDRGQYRYSRDDALLMRYIEHSPHALLGSIVVDCDHPDAALRAFEQPSDHPMPNWVAQSPSGRAHLGWWLAAPVCRTDSARLQPLRFAHRVERGLCISVSGDFAYGGQLTKNPIHPDWETIYGPSTPYELRDLVTIHTPRQMPRRPDRAAGLGRNVTMFDTARLWAYGQWWEHRHGGVDAWLQLVLQRCHAINTEFADPLPFVEVRATAHSVGKWIWRNFDEVAYRARQAELGRKGGKIGGKIGGRVVSPAKIEANRQRRIKIDRALALEVLR</sequence>
<reference evidence="2" key="1">
    <citation type="journal article" date="2007" name="Appl. Microbiol. Biotechnol.">
        <title>Analysis of the 7.6-kb cryptic plasmid pNC500 from Rhodococcus rhodochrous B-276 and construction of Rhodococcus-E. coli shuttle vector.</title>
        <authorList>
            <person name="Matsui T."/>
            <person name="Saeki H."/>
            <person name="Shinzato N."/>
            <person name="Matsuda H."/>
        </authorList>
    </citation>
    <scope>NUCLEOTIDE SEQUENCE</scope>
    <source>
        <strain evidence="2">B-276</strain>
        <plasmid evidence="2">pNC500</plasmid>
    </source>
</reference>
<organism evidence="2">
    <name type="scientific">Rhodococcus rhodochrous</name>
    <dbReference type="NCBI Taxonomy" id="1829"/>
    <lineage>
        <taxon>Bacteria</taxon>
        <taxon>Bacillati</taxon>
        <taxon>Actinomycetota</taxon>
        <taxon>Actinomycetes</taxon>
        <taxon>Mycobacteriales</taxon>
        <taxon>Nocardiaceae</taxon>
        <taxon>Rhodococcus</taxon>
    </lineage>
</organism>